<proteinExistence type="predicted"/>
<accession>A0ABW3BIN6</accession>
<dbReference type="Proteomes" id="UP001596956">
    <property type="component" value="Unassembled WGS sequence"/>
</dbReference>
<protein>
    <submittedName>
        <fullName evidence="1">Dihydrofolate reductase</fullName>
    </submittedName>
</protein>
<name>A0ABW3BIN6_9ACTN</name>
<evidence type="ECO:0000313" key="1">
    <source>
        <dbReference type="EMBL" id="MFD0802915.1"/>
    </source>
</evidence>
<reference evidence="2" key="1">
    <citation type="journal article" date="2019" name="Int. J. Syst. Evol. Microbiol.">
        <title>The Global Catalogue of Microorganisms (GCM) 10K type strain sequencing project: providing services to taxonomists for standard genome sequencing and annotation.</title>
        <authorList>
            <consortium name="The Broad Institute Genomics Platform"/>
            <consortium name="The Broad Institute Genome Sequencing Center for Infectious Disease"/>
            <person name="Wu L."/>
            <person name="Ma J."/>
        </authorList>
    </citation>
    <scope>NUCLEOTIDE SEQUENCE [LARGE SCALE GENOMIC DNA]</scope>
    <source>
        <strain evidence="2">CCUG 63369</strain>
    </source>
</reference>
<gene>
    <name evidence="1" type="ORF">ACFQZU_16530</name>
</gene>
<feature type="non-terminal residue" evidence="1">
    <location>
        <position position="1"/>
    </location>
</feature>
<dbReference type="EMBL" id="JBHTHR010000646">
    <property type="protein sequence ID" value="MFD0802915.1"/>
    <property type="molecule type" value="Genomic_DNA"/>
</dbReference>
<evidence type="ECO:0000313" key="2">
    <source>
        <dbReference type="Proteomes" id="UP001596956"/>
    </source>
</evidence>
<sequence length="38" mass="4273">VAGGSDTFYPRARRFVDEQLRRWAAGEPLANVVRPGTR</sequence>
<keyword evidence="2" id="KW-1185">Reference proteome</keyword>
<organism evidence="1 2">
    <name type="scientific">Streptomonospora algeriensis</name>
    <dbReference type="NCBI Taxonomy" id="995084"/>
    <lineage>
        <taxon>Bacteria</taxon>
        <taxon>Bacillati</taxon>
        <taxon>Actinomycetota</taxon>
        <taxon>Actinomycetes</taxon>
        <taxon>Streptosporangiales</taxon>
        <taxon>Nocardiopsidaceae</taxon>
        <taxon>Streptomonospora</taxon>
    </lineage>
</organism>
<comment type="caution">
    <text evidence="1">The sequence shown here is derived from an EMBL/GenBank/DDBJ whole genome shotgun (WGS) entry which is preliminary data.</text>
</comment>